<dbReference type="KEGG" id="rdi:CMV14_23240"/>
<keyword evidence="1" id="KW-1133">Transmembrane helix</keyword>
<organism evidence="2 3">
    <name type="scientific">Rhizorhabdus dicambivorans</name>
    <dbReference type="NCBI Taxonomy" id="1850238"/>
    <lineage>
        <taxon>Bacteria</taxon>
        <taxon>Pseudomonadati</taxon>
        <taxon>Pseudomonadota</taxon>
        <taxon>Alphaproteobacteria</taxon>
        <taxon>Sphingomonadales</taxon>
        <taxon>Sphingomonadaceae</taxon>
        <taxon>Rhizorhabdus</taxon>
    </lineage>
</organism>
<name>A0A2A4FXY8_9SPHN</name>
<dbReference type="AlphaFoldDB" id="A0A2A4FXY8"/>
<evidence type="ECO:0000313" key="3">
    <source>
        <dbReference type="Proteomes" id="UP000218934"/>
    </source>
</evidence>
<evidence type="ECO:0008006" key="4">
    <source>
        <dbReference type="Google" id="ProtNLM"/>
    </source>
</evidence>
<evidence type="ECO:0000313" key="2">
    <source>
        <dbReference type="EMBL" id="PCE42273.1"/>
    </source>
</evidence>
<evidence type="ECO:0000256" key="1">
    <source>
        <dbReference type="SAM" id="Phobius"/>
    </source>
</evidence>
<dbReference type="PANTHER" id="PTHR35519">
    <property type="entry name" value="MEMBRANE PROTEINS"/>
    <property type="match status" value="1"/>
</dbReference>
<proteinExistence type="predicted"/>
<feature type="transmembrane region" description="Helical" evidence="1">
    <location>
        <begin position="54"/>
        <end position="76"/>
    </location>
</feature>
<dbReference type="Proteomes" id="UP000218934">
    <property type="component" value="Unassembled WGS sequence"/>
</dbReference>
<reference evidence="2 3" key="1">
    <citation type="submission" date="2017-09" db="EMBL/GenBank/DDBJ databases">
        <title>The Catabolism of 3,6-Dichlorosalicylic acid is Initiated by the Cytochrome P450 Monooxygenase DsmABC in Rhizorhabdus dicambivorans Ndbn-20.</title>
        <authorList>
            <person name="Na L."/>
        </authorList>
    </citation>
    <scope>NUCLEOTIDE SEQUENCE [LARGE SCALE GENOMIC DNA]</scope>
    <source>
        <strain evidence="2 3">Ndbn-20m</strain>
    </source>
</reference>
<keyword evidence="3" id="KW-1185">Reference proteome</keyword>
<dbReference type="Pfam" id="PF13430">
    <property type="entry name" value="DUF4112"/>
    <property type="match status" value="1"/>
</dbReference>
<accession>A0A2A4FXY8</accession>
<dbReference type="EMBL" id="NWUF01000009">
    <property type="protein sequence ID" value="PCE42273.1"/>
    <property type="molecule type" value="Genomic_DNA"/>
</dbReference>
<protein>
    <recommendedName>
        <fullName evidence="4">DUF4112 domain-containing protein</fullName>
    </recommendedName>
</protein>
<gene>
    <name evidence="2" type="ORF">COO09_11050</name>
</gene>
<dbReference type="PANTHER" id="PTHR35519:SF2">
    <property type="entry name" value="PH DOMAIN PROTEIN"/>
    <property type="match status" value="1"/>
</dbReference>
<sequence>MKRPGTINFDGLADRMPGMGRDAASIRRRIEAMEGLLERMFVLPGINKPIGLDVLLDLVPVVGPAVGAVMGSWLAWEARNLGMSKWQMARMFGNVGVDLLLGAIPWIGAIPDFFFRSNSRNLRIIKRHLDKHHPATATIEGVVKG</sequence>
<dbReference type="InterPro" id="IPR025187">
    <property type="entry name" value="DUF4112"/>
</dbReference>
<keyword evidence="1" id="KW-0812">Transmembrane</keyword>
<dbReference type="OrthoDB" id="513552at2"/>
<keyword evidence="1" id="KW-0472">Membrane</keyword>
<feature type="transmembrane region" description="Helical" evidence="1">
    <location>
        <begin position="96"/>
        <end position="115"/>
    </location>
</feature>
<comment type="caution">
    <text evidence="2">The sequence shown here is derived from an EMBL/GenBank/DDBJ whole genome shotgun (WGS) entry which is preliminary data.</text>
</comment>